<keyword evidence="1" id="KW-0812">Transmembrane</keyword>
<feature type="chain" id="PRO_5042275146" evidence="2">
    <location>
        <begin position="24"/>
        <end position="128"/>
    </location>
</feature>
<keyword evidence="1" id="KW-0472">Membrane</keyword>
<keyword evidence="1" id="KW-1133">Transmembrane helix</keyword>
<feature type="transmembrane region" description="Helical" evidence="1">
    <location>
        <begin position="39"/>
        <end position="61"/>
    </location>
</feature>
<gene>
    <name evidence="3" type="ORF">AV942_20670</name>
</gene>
<accession>A0AAC8XPD1</accession>
<proteinExistence type="predicted"/>
<feature type="signal peptide" evidence="2">
    <location>
        <begin position="1"/>
        <end position="23"/>
    </location>
</feature>
<dbReference type="AlphaFoldDB" id="A0AAC8XPD1"/>
<name>A0AAC8XPD1_9ALTE</name>
<organism evidence="3 4">
    <name type="scientific">Alteromonas mediterranea</name>
    <dbReference type="NCBI Taxonomy" id="314275"/>
    <lineage>
        <taxon>Bacteria</taxon>
        <taxon>Pseudomonadati</taxon>
        <taxon>Pseudomonadota</taxon>
        <taxon>Gammaproteobacteria</taxon>
        <taxon>Alteromonadales</taxon>
        <taxon>Alteromonadaceae</taxon>
        <taxon>Alteromonas/Salinimonas group</taxon>
        <taxon>Alteromonas</taxon>
    </lineage>
</organism>
<evidence type="ECO:0000256" key="1">
    <source>
        <dbReference type="SAM" id="Phobius"/>
    </source>
</evidence>
<feature type="transmembrane region" description="Helical" evidence="1">
    <location>
        <begin position="82"/>
        <end position="103"/>
    </location>
</feature>
<geneLocation type="plasmid" evidence="3 4">
    <name>pAMEDUM8_300</name>
</geneLocation>
<dbReference type="EMBL" id="CP013929">
    <property type="protein sequence ID" value="AMJ80801.1"/>
    <property type="molecule type" value="Genomic_DNA"/>
</dbReference>
<keyword evidence="3" id="KW-0614">Plasmid</keyword>
<sequence length="128" mass="12819">MKRNLKTILALAVSGLISTGAVAQSIGTGADNLASGGNSILNMILVFLAIVGVLFVASGIMGLMQGRNGGGGESNGTHWGKIGGGGALASIMVVILMVTNQFFGDSNEFEQTRTLIQGGSNSGSSSSN</sequence>
<reference evidence="3 4" key="1">
    <citation type="submission" date="2015-12" db="EMBL/GenBank/DDBJ databases">
        <title>Intraspecies pangenome expansion in the marine bacterium Alteromonas.</title>
        <authorList>
            <person name="Lopez-Perez M."/>
            <person name="Rodriguez-Valera F."/>
        </authorList>
    </citation>
    <scope>NUCLEOTIDE SEQUENCE [LARGE SCALE GENOMIC DNA]</scope>
    <source>
        <strain evidence="3 4">UM8</strain>
        <plasmid evidence="3 4">pAMEDUM8_300</plasmid>
    </source>
</reference>
<protein>
    <submittedName>
        <fullName evidence="3">Uncharacterized protein</fullName>
    </submittedName>
</protein>
<dbReference type="Proteomes" id="UP000061468">
    <property type="component" value="Plasmid pAMEDUM8_300"/>
</dbReference>
<evidence type="ECO:0000256" key="2">
    <source>
        <dbReference type="SAM" id="SignalP"/>
    </source>
</evidence>
<evidence type="ECO:0000313" key="3">
    <source>
        <dbReference type="EMBL" id="AMJ80801.1"/>
    </source>
</evidence>
<dbReference type="RefSeq" id="WP_015068616.1">
    <property type="nucleotide sequence ID" value="NZ_CAKMLI010000007.1"/>
</dbReference>
<evidence type="ECO:0000313" key="4">
    <source>
        <dbReference type="Proteomes" id="UP000061468"/>
    </source>
</evidence>
<keyword evidence="2" id="KW-0732">Signal</keyword>